<evidence type="ECO:0000313" key="2">
    <source>
        <dbReference type="Proteomes" id="UP000828390"/>
    </source>
</evidence>
<gene>
    <name evidence="1" type="ORF">DPMN_006572</name>
</gene>
<dbReference type="EMBL" id="JAIWYP010000001">
    <property type="protein sequence ID" value="KAH3882628.1"/>
    <property type="molecule type" value="Genomic_DNA"/>
</dbReference>
<dbReference type="AlphaFoldDB" id="A0A9D4RXK9"/>
<proteinExistence type="predicted"/>
<protein>
    <submittedName>
        <fullName evidence="1">Uncharacterized protein</fullName>
    </submittedName>
</protein>
<reference evidence="1" key="2">
    <citation type="submission" date="2020-11" db="EMBL/GenBank/DDBJ databases">
        <authorList>
            <person name="McCartney M.A."/>
            <person name="Auch B."/>
            <person name="Kono T."/>
            <person name="Mallez S."/>
            <person name="Becker A."/>
            <person name="Gohl D.M."/>
            <person name="Silverstein K.A.T."/>
            <person name="Koren S."/>
            <person name="Bechman K.B."/>
            <person name="Herman A."/>
            <person name="Abrahante J.E."/>
            <person name="Garbe J."/>
        </authorList>
    </citation>
    <scope>NUCLEOTIDE SEQUENCE</scope>
    <source>
        <strain evidence="1">Duluth1</strain>
        <tissue evidence="1">Whole animal</tissue>
    </source>
</reference>
<keyword evidence="2" id="KW-1185">Reference proteome</keyword>
<name>A0A9D4RXK9_DREPO</name>
<sequence>MEMKCKMDKLEEMLNNVCKRVEDLENTDQYEDYGGYGEDCIDLDGNYDFS</sequence>
<organism evidence="1 2">
    <name type="scientific">Dreissena polymorpha</name>
    <name type="common">Zebra mussel</name>
    <name type="synonym">Mytilus polymorpha</name>
    <dbReference type="NCBI Taxonomy" id="45954"/>
    <lineage>
        <taxon>Eukaryota</taxon>
        <taxon>Metazoa</taxon>
        <taxon>Spiralia</taxon>
        <taxon>Lophotrochozoa</taxon>
        <taxon>Mollusca</taxon>
        <taxon>Bivalvia</taxon>
        <taxon>Autobranchia</taxon>
        <taxon>Heteroconchia</taxon>
        <taxon>Euheterodonta</taxon>
        <taxon>Imparidentia</taxon>
        <taxon>Neoheterodontei</taxon>
        <taxon>Myida</taxon>
        <taxon>Dreissenoidea</taxon>
        <taxon>Dreissenidae</taxon>
        <taxon>Dreissena</taxon>
    </lineage>
</organism>
<accession>A0A9D4RXK9</accession>
<reference evidence="1" key="1">
    <citation type="journal article" date="2019" name="bioRxiv">
        <title>The Genome of the Zebra Mussel, Dreissena polymorpha: A Resource for Invasive Species Research.</title>
        <authorList>
            <person name="McCartney M.A."/>
            <person name="Auch B."/>
            <person name="Kono T."/>
            <person name="Mallez S."/>
            <person name="Zhang Y."/>
            <person name="Obille A."/>
            <person name="Becker A."/>
            <person name="Abrahante J.E."/>
            <person name="Garbe J."/>
            <person name="Badalamenti J.P."/>
            <person name="Herman A."/>
            <person name="Mangelson H."/>
            <person name="Liachko I."/>
            <person name="Sullivan S."/>
            <person name="Sone E.D."/>
            <person name="Koren S."/>
            <person name="Silverstein K.A.T."/>
            <person name="Beckman K.B."/>
            <person name="Gohl D.M."/>
        </authorList>
    </citation>
    <scope>NUCLEOTIDE SEQUENCE</scope>
    <source>
        <strain evidence="1">Duluth1</strain>
        <tissue evidence="1">Whole animal</tissue>
    </source>
</reference>
<comment type="caution">
    <text evidence="1">The sequence shown here is derived from an EMBL/GenBank/DDBJ whole genome shotgun (WGS) entry which is preliminary data.</text>
</comment>
<evidence type="ECO:0000313" key="1">
    <source>
        <dbReference type="EMBL" id="KAH3882628.1"/>
    </source>
</evidence>
<dbReference type="Proteomes" id="UP000828390">
    <property type="component" value="Unassembled WGS sequence"/>
</dbReference>